<evidence type="ECO:0000256" key="3">
    <source>
        <dbReference type="ARBA" id="ARBA00022771"/>
    </source>
</evidence>
<dbReference type="GO" id="GO:0008270">
    <property type="term" value="F:zinc ion binding"/>
    <property type="evidence" value="ECO:0007669"/>
    <property type="project" value="UniProtKB-KW"/>
</dbReference>
<keyword evidence="4" id="KW-0862">Zinc</keyword>
<dbReference type="EMBL" id="NIRI02000076">
    <property type="protein sequence ID" value="KAG5442426.1"/>
    <property type="molecule type" value="Genomic_DNA"/>
</dbReference>
<feature type="compositionally biased region" description="Basic and acidic residues" evidence="6">
    <location>
        <begin position="990"/>
        <end position="1002"/>
    </location>
</feature>
<dbReference type="PANTHER" id="PTHR15897">
    <property type="entry name" value="ANKYRIN REPEAT AND MYND DOMAIN PROTEIN 1"/>
    <property type="match status" value="1"/>
</dbReference>
<accession>A0A8T1M0R5</accession>
<feature type="domain" description="MYND-type" evidence="7">
    <location>
        <begin position="1040"/>
        <end position="1070"/>
    </location>
</feature>
<dbReference type="SUPFAM" id="SSF82185">
    <property type="entry name" value="Histone H3 K4-specific methyltransferase SET7/9 N-terminal domain"/>
    <property type="match status" value="2"/>
</dbReference>
<dbReference type="Gene3D" id="2.20.110.10">
    <property type="entry name" value="Histone H3 K4-specific methyltransferase SET7/9 N-terminal domain"/>
    <property type="match status" value="1"/>
</dbReference>
<name>A0A8T1M0R5_CLOSI</name>
<dbReference type="SMART" id="SM00248">
    <property type="entry name" value="ANK"/>
    <property type="match status" value="4"/>
</dbReference>
<dbReference type="PROSITE" id="PS50088">
    <property type="entry name" value="ANK_REPEAT"/>
    <property type="match status" value="1"/>
</dbReference>
<dbReference type="PROSITE" id="PS50297">
    <property type="entry name" value="ANK_REP_REGION"/>
    <property type="match status" value="1"/>
</dbReference>
<dbReference type="Proteomes" id="UP000286415">
    <property type="component" value="Unassembled WGS sequence"/>
</dbReference>
<dbReference type="SUPFAM" id="SSF48403">
    <property type="entry name" value="Ankyrin repeat"/>
    <property type="match status" value="2"/>
</dbReference>
<evidence type="ECO:0000256" key="1">
    <source>
        <dbReference type="ARBA" id="ARBA00022723"/>
    </source>
</evidence>
<dbReference type="InterPro" id="IPR002110">
    <property type="entry name" value="Ankyrin_rpt"/>
</dbReference>
<keyword evidence="2" id="KW-0677">Repeat</keyword>
<evidence type="ECO:0000313" key="8">
    <source>
        <dbReference type="EMBL" id="KAG5442426.1"/>
    </source>
</evidence>
<dbReference type="SMART" id="SM00698">
    <property type="entry name" value="MORN"/>
    <property type="match status" value="4"/>
</dbReference>
<evidence type="ECO:0000313" key="9">
    <source>
        <dbReference type="Proteomes" id="UP000286415"/>
    </source>
</evidence>
<keyword evidence="1" id="KW-0479">Metal-binding</keyword>
<evidence type="ECO:0000259" key="7">
    <source>
        <dbReference type="Pfam" id="PF01753"/>
    </source>
</evidence>
<keyword evidence="3" id="KW-0863">Zinc-finger</keyword>
<dbReference type="Gene3D" id="1.25.40.20">
    <property type="entry name" value="Ankyrin repeat-containing domain"/>
    <property type="match status" value="2"/>
</dbReference>
<gene>
    <name evidence="8" type="ORF">CSKR_108611</name>
</gene>
<dbReference type="InterPro" id="IPR003409">
    <property type="entry name" value="MORN"/>
</dbReference>
<dbReference type="AlphaFoldDB" id="A0A8T1M0R5"/>
<comment type="caution">
    <text evidence="8">The sequence shown here is derived from an EMBL/GenBank/DDBJ whole genome shotgun (WGS) entry which is preliminary data.</text>
</comment>
<feature type="region of interest" description="Disordered" evidence="6">
    <location>
        <begin position="989"/>
        <end position="1013"/>
    </location>
</feature>
<reference evidence="8 9" key="2">
    <citation type="journal article" date="2021" name="Genomics">
        <title>High-quality reference genome for Clonorchis sinensis.</title>
        <authorList>
            <person name="Young N.D."/>
            <person name="Stroehlein A.J."/>
            <person name="Kinkar L."/>
            <person name="Wang T."/>
            <person name="Sohn W.M."/>
            <person name="Chang B.C.H."/>
            <person name="Kaur P."/>
            <person name="Weisz D."/>
            <person name="Dudchenko O."/>
            <person name="Aiden E.L."/>
            <person name="Korhonen P.K."/>
            <person name="Gasser R.B."/>
        </authorList>
    </citation>
    <scope>NUCLEOTIDE SEQUENCE [LARGE SCALE GENOMIC DNA]</scope>
    <source>
        <strain evidence="8">Cs-k2</strain>
    </source>
</reference>
<organism evidence="8 9">
    <name type="scientific">Clonorchis sinensis</name>
    <name type="common">Chinese liver fluke</name>
    <dbReference type="NCBI Taxonomy" id="79923"/>
    <lineage>
        <taxon>Eukaryota</taxon>
        <taxon>Metazoa</taxon>
        <taxon>Spiralia</taxon>
        <taxon>Lophotrochozoa</taxon>
        <taxon>Platyhelminthes</taxon>
        <taxon>Trematoda</taxon>
        <taxon>Digenea</taxon>
        <taxon>Opisthorchiida</taxon>
        <taxon>Opisthorchiata</taxon>
        <taxon>Opisthorchiidae</taxon>
        <taxon>Clonorchis</taxon>
    </lineage>
</organism>
<keyword evidence="9" id="KW-1185">Reference proteome</keyword>
<dbReference type="Pfam" id="PF01753">
    <property type="entry name" value="zf-MYND"/>
    <property type="match status" value="1"/>
</dbReference>
<dbReference type="InterPro" id="IPR053064">
    <property type="entry name" value="Ankyrin-MYND_domain-protein"/>
</dbReference>
<feature type="compositionally biased region" description="Polar residues" evidence="6">
    <location>
        <begin position="819"/>
        <end position="837"/>
    </location>
</feature>
<dbReference type="InterPro" id="IPR036770">
    <property type="entry name" value="Ankyrin_rpt-contain_sf"/>
</dbReference>
<protein>
    <submittedName>
        <fullName evidence="8">Ankyrin repeat and MYND domain-containing protein 1</fullName>
    </submittedName>
</protein>
<dbReference type="Pfam" id="PF02493">
    <property type="entry name" value="MORN"/>
    <property type="match status" value="2"/>
</dbReference>
<reference evidence="8 9" key="1">
    <citation type="journal article" date="2018" name="Biotechnol. Adv.">
        <title>Improved genomic resources and new bioinformatic workflow for the carcinogenic parasite Clonorchis sinensis: Biotechnological implications.</title>
        <authorList>
            <person name="Wang D."/>
            <person name="Korhonen P.K."/>
            <person name="Gasser R.B."/>
            <person name="Young N.D."/>
        </authorList>
    </citation>
    <scope>NUCLEOTIDE SEQUENCE [LARGE SCALE GENOMIC DNA]</scope>
    <source>
        <strain evidence="8">Cs-k2</strain>
    </source>
</reference>
<keyword evidence="5" id="KW-0040">ANK repeat</keyword>
<dbReference type="Pfam" id="PF00023">
    <property type="entry name" value="Ank"/>
    <property type="match status" value="3"/>
</dbReference>
<evidence type="ECO:0000256" key="4">
    <source>
        <dbReference type="ARBA" id="ARBA00022833"/>
    </source>
</evidence>
<feature type="repeat" description="ANK" evidence="5">
    <location>
        <begin position="783"/>
        <end position="818"/>
    </location>
</feature>
<proteinExistence type="predicted"/>
<sequence length="1161" mass="130097">MAVCISRQVLEQAKKDEAEFHADTVTYTDGFVYRGKLENGARTGYGDLCRNGYTLFQGYSKQAMKYGGGLQKWPEGDSFIGNFEEDRRNGFGLYKFTSGEVFEGTFYEDRRHGYGLNTWPDGSAYFGTFFLDEMYGYGLMRHADGSIYEGFFASDRPEGPGIRMSSPDGPDRVADIGYWLNGRLVRLLLSTNPTEPFSWTKQFPEHTIYSTLNRGLWLSPEVVTKSMASVRSSMYKSLVFERYMAEPVFQRLLECNTQGLDRNLWQQLLLDAINQGIEDSKLDADGCRSEQPPCWQLSANNPPESELGTQSPVNQPGLIPSAGESSIDDTLDMEFQKMRTINLRAIQAQVAKCRFLQNFIRSGWSDWLRNGNAVSDSVGASQLALLNWAELWEVRFKQLQQEEIAGESDSPVDKFGSHEQLAMEFLKNCQSGLVEPVRTQLRTDFTSQASLRPTVDPNVADHHGCFGLFYAVLAWNETLVNVLLDFGANVNQMTDEGVTALGLAFLFYSRAMQQLADQAGSQAKHHLIRVHAPESESELYSESKMHDDSTFLHQAEVTIYLKDCAIQFRAATALKPITEGQWAKDREQSSTAEQPEMKLPSFERFTECLTRLNKQLDLQTPHSKHPLIDWPTKEASAGAISAVARGLSRNTFFLAKQSLTPSSLSREGTMDTQTSSDSVGEFQSAVNQKAFLLVQKNQIVHMIGLLLQRGADPNMATQPIPSLFLAVRWGDISMVKRLLCHGAQVNAALEVDRDKCVEQSVCEVSDFTEESAQPHTSPVLSLDGLTPLHYAVLLSGKKGVRMVQILLEAGANPDAQAAPDQSFTIQSSNQESENTVGMPTEGSPSEGGRTPLHLACAREYGHEAIDILLRYPRTNVNLKLTNGLGSALAVAAARMFEYRRDGETRLKLLKKLVEVGGASTIMRFPMSWMSCLGNVVDATYNNYQEDLRLTKVPYHALHAVEKEVYTSRANIMEYLAGCLRTSLYAAGHPGRSEDLTKEERRSRSPAKGTCRHQGFLHVREDSKSADSKLPEQDDDFYPFCYGCGRSLGVRLTPCAKCKRVYYCSKACRMKRTQPPPKKKRPVSVRPKVLPPVEHRPVRKPTTKAKTGKRQVLVCRSGGGEFLSLWHPAREFQFIINRYLRVNQRGRIFINYYDGHGNYSLE</sequence>
<evidence type="ECO:0000256" key="6">
    <source>
        <dbReference type="SAM" id="MobiDB-lite"/>
    </source>
</evidence>
<evidence type="ECO:0000256" key="2">
    <source>
        <dbReference type="ARBA" id="ARBA00022737"/>
    </source>
</evidence>
<dbReference type="InterPro" id="IPR002893">
    <property type="entry name" value="Znf_MYND"/>
</dbReference>
<dbReference type="OrthoDB" id="48314at2759"/>
<dbReference type="SUPFAM" id="SSF144232">
    <property type="entry name" value="HIT/MYND zinc finger-like"/>
    <property type="match status" value="1"/>
</dbReference>
<feature type="region of interest" description="Disordered" evidence="6">
    <location>
        <begin position="814"/>
        <end position="848"/>
    </location>
</feature>
<evidence type="ECO:0000256" key="5">
    <source>
        <dbReference type="PROSITE-ProRule" id="PRU00023"/>
    </source>
</evidence>
<dbReference type="PANTHER" id="PTHR15897:SF2">
    <property type="entry name" value="ANKYRIN REPEAT AND MYND DOMAIN-CONTAINING PROTEIN 1"/>
    <property type="match status" value="1"/>
</dbReference>